<proteinExistence type="predicted"/>
<dbReference type="Gene3D" id="3.60.21.10">
    <property type="match status" value="1"/>
</dbReference>
<organism evidence="2 3">
    <name type="scientific">Hymenoscyphus albidus</name>
    <dbReference type="NCBI Taxonomy" id="595503"/>
    <lineage>
        <taxon>Eukaryota</taxon>
        <taxon>Fungi</taxon>
        <taxon>Dikarya</taxon>
        <taxon>Ascomycota</taxon>
        <taxon>Pezizomycotina</taxon>
        <taxon>Leotiomycetes</taxon>
        <taxon>Helotiales</taxon>
        <taxon>Helotiaceae</taxon>
        <taxon>Hymenoscyphus</taxon>
    </lineage>
</organism>
<feature type="region of interest" description="Disordered" evidence="1">
    <location>
        <begin position="745"/>
        <end position="770"/>
    </location>
</feature>
<protein>
    <submittedName>
        <fullName evidence="2">Uncharacterized protein</fullName>
    </submittedName>
</protein>
<gene>
    <name evidence="2" type="ORF">HYALB_00008582</name>
</gene>
<dbReference type="AlphaFoldDB" id="A0A9N9LGD7"/>
<feature type="compositionally biased region" description="Basic and acidic residues" evidence="1">
    <location>
        <begin position="521"/>
        <end position="530"/>
    </location>
</feature>
<dbReference type="EMBL" id="CAJVRM010000010">
    <property type="protein sequence ID" value="CAG8971106.1"/>
    <property type="molecule type" value="Genomic_DNA"/>
</dbReference>
<feature type="region of interest" description="Disordered" evidence="1">
    <location>
        <begin position="214"/>
        <end position="255"/>
    </location>
</feature>
<accession>A0A9N9LGD7</accession>
<feature type="region of interest" description="Disordered" evidence="1">
    <location>
        <begin position="512"/>
        <end position="543"/>
    </location>
</feature>
<evidence type="ECO:0000313" key="2">
    <source>
        <dbReference type="EMBL" id="CAG8971106.1"/>
    </source>
</evidence>
<reference evidence="2" key="1">
    <citation type="submission" date="2021-07" db="EMBL/GenBank/DDBJ databases">
        <authorList>
            <person name="Durling M."/>
        </authorList>
    </citation>
    <scope>NUCLEOTIDE SEQUENCE</scope>
</reference>
<sequence>MMVSKSRTRHFQSQQLQQVPQLKLKDWSYKPRRATYQLDVSRSDAGLVGMMGRGPVVPPPSPPPSPAPPMHHDEELMFGHGYEREGSRTPPLFAYHTYPAPEDLSYPLYPDPPPFGPNSIGGKQNNYQPVTLPSINDSLQSIKHRDYNNLLPAIDQNQGEDKTKKHVYEPVPKLDRTMTKLALHGPSFEFTPAVPSYFQSQDILSQRLQEANGRYLEGPKPDHSSPFRVGSPLSPRSWISSASRTREQQKAENDAWALQRQLERTSPADTAPKTVSPEEIHLCYNEIQKDPWYSLSAPEEKRDESEQDLWKFISLEQTYPEDADSGKDSNIINKRVLLHELDSSIDTLAKELTSNTGQDWSTSSSIVNNDTMPSYWNNISSVAVTSPFFDQPTQFTTNRPVTEDVYHEIQNFHQSASVPDVEDVQLRMASSPNNEQSFNSMGPTKPNVVVLKKQLYQEGSLTEEQALRIRELGTAILQRESDSQKLNMSKTEAGGVQSQYYDTMKLSEAVGRLNPFGNPKDSQRTWRVDDPSPASSKSRSRENKRKVLRVLIKGKEHLSCPDSGASENIMSEEFANHEGFHIRPRVKMLQLGNGKYVWSTGKVYTSVIVPGLPLSRTKQAFLVLPDCPVPLIMGLPFLEEAEIMSKNWHVLESCPVELKNISHLLWVGPPRNRMKCSFAGRDLIGVADTGSDLNMMSLECAKREGFDIDQRDSARRRIRFGDGSEAETVGQVYVYNLGFDWSQPETEAHDTSPSSPKDSPSNDAPSGVSEEDNYEAFHVFPGLPSDLIFGRDLLDRLNAFNLCPDLVSEHPKKRKRPDEVPVSELNILINVRRSIFSFWKRRKNNAGNPIPLDEMETHNDDWHAELGRRSIEEDRIKRLPQREQERARRAERRQVTEWDRLHARCLHCHPE</sequence>
<dbReference type="CDD" id="cd00303">
    <property type="entry name" value="retropepsin_like"/>
    <property type="match status" value="1"/>
</dbReference>
<dbReference type="InterPro" id="IPR021109">
    <property type="entry name" value="Peptidase_aspartic_dom_sf"/>
</dbReference>
<feature type="compositionally biased region" description="Basic and acidic residues" evidence="1">
    <location>
        <begin position="244"/>
        <end position="253"/>
    </location>
</feature>
<comment type="caution">
    <text evidence="2">The sequence shown here is derived from an EMBL/GenBank/DDBJ whole genome shotgun (WGS) entry which is preliminary data.</text>
</comment>
<dbReference type="Proteomes" id="UP000701801">
    <property type="component" value="Unassembled WGS sequence"/>
</dbReference>
<dbReference type="InterPro" id="IPR029052">
    <property type="entry name" value="Metallo-depent_PP-like"/>
</dbReference>
<keyword evidence="3" id="KW-1185">Reference proteome</keyword>
<evidence type="ECO:0000256" key="1">
    <source>
        <dbReference type="SAM" id="MobiDB-lite"/>
    </source>
</evidence>
<name>A0A9N9LGD7_9HELO</name>
<dbReference type="OrthoDB" id="6079484at2759"/>
<dbReference type="Gene3D" id="2.40.70.10">
    <property type="entry name" value="Acid Proteases"/>
    <property type="match status" value="2"/>
</dbReference>
<feature type="compositionally biased region" description="Low complexity" evidence="1">
    <location>
        <begin position="751"/>
        <end position="766"/>
    </location>
</feature>
<evidence type="ECO:0000313" key="3">
    <source>
        <dbReference type="Proteomes" id="UP000701801"/>
    </source>
</evidence>